<evidence type="ECO:0000313" key="1">
    <source>
        <dbReference type="EMBL" id="GEP84394.1"/>
    </source>
</evidence>
<dbReference type="EMBL" id="BKAR01000009">
    <property type="protein sequence ID" value="GEP84394.1"/>
    <property type="molecule type" value="Genomic_DNA"/>
</dbReference>
<name>A0A239TZV2_9STAP</name>
<protein>
    <submittedName>
        <fullName evidence="1">Uncharacterized protein</fullName>
    </submittedName>
</protein>
<dbReference type="Proteomes" id="UP000321736">
    <property type="component" value="Unassembled WGS sequence"/>
</dbReference>
<sequence>MRSNQSKPFTYYLKYVITCLLVFIIVYFLYINYGTNLFKLDVPKNSSMYYLIHLDWKGYANAYVATLTTIIIPLLLIGLVLFLLSRLMRGRIKKILLKILPIVIFSALFALIFIPLLFVLNVTHFSFIATFLSFLALSKPAMVKMYHFSQRSVSEINQPISIGELEEKESSNHK</sequence>
<proteinExistence type="predicted"/>
<dbReference type="RefSeq" id="WP_095104638.1">
    <property type="nucleotide sequence ID" value="NZ_BKAR01000009.1"/>
</dbReference>
<organism evidence="1 2">
    <name type="scientific">Staphylococcus piscifermentans</name>
    <dbReference type="NCBI Taxonomy" id="70258"/>
    <lineage>
        <taxon>Bacteria</taxon>
        <taxon>Bacillati</taxon>
        <taxon>Bacillota</taxon>
        <taxon>Bacilli</taxon>
        <taxon>Bacillales</taxon>
        <taxon>Staphylococcaceae</taxon>
        <taxon>Staphylococcus</taxon>
    </lineage>
</organism>
<keyword evidence="2" id="KW-1185">Reference proteome</keyword>
<reference evidence="1 2" key="1">
    <citation type="submission" date="2019-07" db="EMBL/GenBank/DDBJ databases">
        <title>Whole genome shotgun sequence of Staphylococcus piscifermentans NBRC 109625.</title>
        <authorList>
            <person name="Hosoyama A."/>
            <person name="Uohara A."/>
            <person name="Ohji S."/>
            <person name="Ichikawa N."/>
        </authorList>
    </citation>
    <scope>NUCLEOTIDE SEQUENCE [LARGE SCALE GENOMIC DNA]</scope>
    <source>
        <strain evidence="1 2">NBRC 109625</strain>
    </source>
</reference>
<dbReference type="AlphaFoldDB" id="A0A239TZV2"/>
<evidence type="ECO:0000313" key="2">
    <source>
        <dbReference type="Proteomes" id="UP000321736"/>
    </source>
</evidence>
<dbReference type="OrthoDB" id="2414095at2"/>
<accession>A0A239TZV2</accession>
<gene>
    <name evidence="1" type="ORF">SPI02_09790</name>
</gene>
<comment type="caution">
    <text evidence="1">The sequence shown here is derived from an EMBL/GenBank/DDBJ whole genome shotgun (WGS) entry which is preliminary data.</text>
</comment>